<dbReference type="InParanoid" id="K3YJT3"/>
<accession>K3YJT3</accession>
<dbReference type="Gramene" id="KQL02765">
    <property type="protein sequence ID" value="KQL02765"/>
    <property type="gene ID" value="SETIT_014502mg"/>
</dbReference>
<protein>
    <submittedName>
        <fullName evidence="1">Uncharacterized protein</fullName>
    </submittedName>
</protein>
<proteinExistence type="predicted"/>
<keyword evidence="2" id="KW-1185">Reference proteome</keyword>
<reference evidence="2" key="1">
    <citation type="journal article" date="2012" name="Nat. Biotechnol.">
        <title>Reference genome sequence of the model plant Setaria.</title>
        <authorList>
            <person name="Bennetzen J.L."/>
            <person name="Schmutz J."/>
            <person name="Wang H."/>
            <person name="Percifield R."/>
            <person name="Hawkins J."/>
            <person name="Pontaroli A.C."/>
            <person name="Estep M."/>
            <person name="Feng L."/>
            <person name="Vaughn J.N."/>
            <person name="Grimwood J."/>
            <person name="Jenkins J."/>
            <person name="Barry K."/>
            <person name="Lindquist E."/>
            <person name="Hellsten U."/>
            <person name="Deshpande S."/>
            <person name="Wang X."/>
            <person name="Wu X."/>
            <person name="Mitros T."/>
            <person name="Triplett J."/>
            <person name="Yang X."/>
            <person name="Ye C.Y."/>
            <person name="Mauro-Herrera M."/>
            <person name="Wang L."/>
            <person name="Li P."/>
            <person name="Sharma M."/>
            <person name="Sharma R."/>
            <person name="Ronald P.C."/>
            <person name="Panaud O."/>
            <person name="Kellogg E.A."/>
            <person name="Brutnell T.P."/>
            <person name="Doust A.N."/>
            <person name="Tuskan G.A."/>
            <person name="Rokhsar D."/>
            <person name="Devos K.M."/>
        </authorList>
    </citation>
    <scope>NUCLEOTIDE SEQUENCE [LARGE SCALE GENOMIC DNA]</scope>
    <source>
        <strain evidence="2">cv. Yugu1</strain>
    </source>
</reference>
<dbReference type="EMBL" id="AGNK02004006">
    <property type="status" value="NOT_ANNOTATED_CDS"/>
    <property type="molecule type" value="Genomic_DNA"/>
</dbReference>
<evidence type="ECO:0000313" key="2">
    <source>
        <dbReference type="Proteomes" id="UP000004995"/>
    </source>
</evidence>
<name>K3YJT3_SETIT</name>
<dbReference type="EnsemblPlants" id="KQL02765">
    <property type="protein sequence ID" value="KQL02765"/>
    <property type="gene ID" value="SETIT_014502mg"/>
</dbReference>
<organism evidence="1 2">
    <name type="scientific">Setaria italica</name>
    <name type="common">Foxtail millet</name>
    <name type="synonym">Panicum italicum</name>
    <dbReference type="NCBI Taxonomy" id="4555"/>
    <lineage>
        <taxon>Eukaryota</taxon>
        <taxon>Viridiplantae</taxon>
        <taxon>Streptophyta</taxon>
        <taxon>Embryophyta</taxon>
        <taxon>Tracheophyta</taxon>
        <taxon>Spermatophyta</taxon>
        <taxon>Magnoliopsida</taxon>
        <taxon>Liliopsida</taxon>
        <taxon>Poales</taxon>
        <taxon>Poaceae</taxon>
        <taxon>PACMAD clade</taxon>
        <taxon>Panicoideae</taxon>
        <taxon>Panicodae</taxon>
        <taxon>Paniceae</taxon>
        <taxon>Cenchrinae</taxon>
        <taxon>Setaria</taxon>
    </lineage>
</organism>
<evidence type="ECO:0000313" key="1">
    <source>
        <dbReference type="EnsemblPlants" id="KQL02765"/>
    </source>
</evidence>
<dbReference type="HOGENOM" id="CLU_1436712_0_0_1"/>
<reference evidence="1" key="2">
    <citation type="submission" date="2018-08" db="UniProtKB">
        <authorList>
            <consortium name="EnsemblPlants"/>
        </authorList>
    </citation>
    <scope>IDENTIFICATION</scope>
    <source>
        <strain evidence="1">Yugu1</strain>
    </source>
</reference>
<sequence length="189" mass="20757">MYRAQAGKSRRPERRRFTFVVPEQGDEVAGDAGPVLHPLVDVGHRGHEAAAFGERLLAAVGGALRVPGLAPSRPRPGPWRWLARSNQARTRSPGHIHADARHAGASSQANHTIHGWHRIMGKRQRLAYALCHAPGLWPGGLDAQARHVGCSPSNDPYPVHIPALIKSCSSYRKFKQNFCRNFTGKLYSS</sequence>
<dbReference type="Proteomes" id="UP000004995">
    <property type="component" value="Unassembled WGS sequence"/>
</dbReference>
<dbReference type="AlphaFoldDB" id="K3YJT3"/>